<evidence type="ECO:0000256" key="2">
    <source>
        <dbReference type="ARBA" id="ARBA00006577"/>
    </source>
</evidence>
<evidence type="ECO:0000256" key="3">
    <source>
        <dbReference type="ARBA" id="ARBA00023110"/>
    </source>
</evidence>
<evidence type="ECO:0000259" key="7">
    <source>
        <dbReference type="PROSITE" id="PS50059"/>
    </source>
</evidence>
<keyword evidence="4 5" id="KW-0413">Isomerase</keyword>
<dbReference type="AlphaFoldDB" id="A0AAW7X8K2"/>
<dbReference type="Proteomes" id="UP001169760">
    <property type="component" value="Unassembled WGS sequence"/>
</dbReference>
<accession>A0AAW7X8K2</accession>
<reference evidence="8" key="1">
    <citation type="submission" date="2023-07" db="EMBL/GenBank/DDBJ databases">
        <title>Genome content predicts the carbon catabolic preferences of heterotrophic bacteria.</title>
        <authorList>
            <person name="Gralka M."/>
        </authorList>
    </citation>
    <scope>NUCLEOTIDE SEQUENCE</scope>
    <source>
        <strain evidence="8">I3M17_2</strain>
    </source>
</reference>
<dbReference type="InterPro" id="IPR000774">
    <property type="entry name" value="PPIase_FKBP_N"/>
</dbReference>
<feature type="domain" description="PPIase FKBP-type" evidence="7">
    <location>
        <begin position="54"/>
        <end position="140"/>
    </location>
</feature>
<comment type="caution">
    <text evidence="8">The sequence shown here is derived from an EMBL/GenBank/DDBJ whole genome shotgun (WGS) entry which is preliminary data.</text>
</comment>
<sequence>MKGKKLNKGSSGQNRKASEGFLEKYARKPGVVALPSGLYMRELEKGDGLQPQITDTVVVNQRILTVDGKVIADTYQAGMPDRFALKEAILGIQEGLQLAQVGGRYEFAVPPELAWGKRGVGNKIGPNAVLFFDLRLLEVVFS</sequence>
<dbReference type="InterPro" id="IPR001179">
    <property type="entry name" value="PPIase_FKBP_dom"/>
</dbReference>
<dbReference type="EMBL" id="JAUOPB010000011">
    <property type="protein sequence ID" value="MDO6423914.1"/>
    <property type="molecule type" value="Genomic_DNA"/>
</dbReference>
<dbReference type="PANTHER" id="PTHR43811">
    <property type="entry name" value="FKBP-TYPE PEPTIDYL-PROLYL CIS-TRANS ISOMERASE FKPA"/>
    <property type="match status" value="1"/>
</dbReference>
<gene>
    <name evidence="8" type="ORF">Q4521_15630</name>
</gene>
<comment type="catalytic activity">
    <reaction evidence="1 5 6">
        <text>[protein]-peptidylproline (omega=180) = [protein]-peptidylproline (omega=0)</text>
        <dbReference type="Rhea" id="RHEA:16237"/>
        <dbReference type="Rhea" id="RHEA-COMP:10747"/>
        <dbReference type="Rhea" id="RHEA-COMP:10748"/>
        <dbReference type="ChEBI" id="CHEBI:83833"/>
        <dbReference type="ChEBI" id="CHEBI:83834"/>
        <dbReference type="EC" id="5.2.1.8"/>
    </reaction>
</comment>
<evidence type="ECO:0000256" key="6">
    <source>
        <dbReference type="RuleBase" id="RU003915"/>
    </source>
</evidence>
<evidence type="ECO:0000313" key="9">
    <source>
        <dbReference type="Proteomes" id="UP001169760"/>
    </source>
</evidence>
<dbReference type="PANTHER" id="PTHR43811:SF57">
    <property type="entry name" value="FKBP-TYPE PEPTIDYL-PROLYL CIS-TRANS ISOMERASE FKPA-RELATED"/>
    <property type="match status" value="1"/>
</dbReference>
<dbReference type="EC" id="5.2.1.8" evidence="6"/>
<name>A0AAW7X8K2_9GAMM</name>
<evidence type="ECO:0000256" key="4">
    <source>
        <dbReference type="ARBA" id="ARBA00023235"/>
    </source>
</evidence>
<dbReference type="PROSITE" id="PS50059">
    <property type="entry name" value="FKBP_PPIASE"/>
    <property type="match status" value="1"/>
</dbReference>
<dbReference type="GO" id="GO:0006457">
    <property type="term" value="P:protein folding"/>
    <property type="evidence" value="ECO:0007669"/>
    <property type="project" value="InterPro"/>
</dbReference>
<proteinExistence type="inferred from homology"/>
<dbReference type="RefSeq" id="WP_216063477.1">
    <property type="nucleotide sequence ID" value="NZ_CP123764.1"/>
</dbReference>
<organism evidence="8 9">
    <name type="scientific">Saccharophagus degradans</name>
    <dbReference type="NCBI Taxonomy" id="86304"/>
    <lineage>
        <taxon>Bacteria</taxon>
        <taxon>Pseudomonadati</taxon>
        <taxon>Pseudomonadota</taxon>
        <taxon>Gammaproteobacteria</taxon>
        <taxon>Cellvibrionales</taxon>
        <taxon>Cellvibrionaceae</taxon>
        <taxon>Saccharophagus</taxon>
    </lineage>
</organism>
<dbReference type="GO" id="GO:0003755">
    <property type="term" value="F:peptidyl-prolyl cis-trans isomerase activity"/>
    <property type="evidence" value="ECO:0007669"/>
    <property type="project" value="UniProtKB-UniRule"/>
</dbReference>
<evidence type="ECO:0000256" key="1">
    <source>
        <dbReference type="ARBA" id="ARBA00000971"/>
    </source>
</evidence>
<dbReference type="Pfam" id="PF01346">
    <property type="entry name" value="FKBP_N"/>
    <property type="match status" value="1"/>
</dbReference>
<evidence type="ECO:0000313" key="8">
    <source>
        <dbReference type="EMBL" id="MDO6423914.1"/>
    </source>
</evidence>
<keyword evidence="3 5" id="KW-0697">Rotamase</keyword>
<dbReference type="Pfam" id="PF00254">
    <property type="entry name" value="FKBP_C"/>
    <property type="match status" value="1"/>
</dbReference>
<comment type="similarity">
    <text evidence="2 6">Belongs to the FKBP-type PPIase family.</text>
</comment>
<protein>
    <recommendedName>
        <fullName evidence="6">Peptidyl-prolyl cis-trans isomerase</fullName>
        <ecNumber evidence="6">5.2.1.8</ecNumber>
    </recommendedName>
</protein>
<evidence type="ECO:0000256" key="5">
    <source>
        <dbReference type="PROSITE-ProRule" id="PRU00277"/>
    </source>
</evidence>